<gene>
    <name evidence="1" type="ORF">WN51_09917</name>
</gene>
<dbReference type="AlphaFoldDB" id="A0A0M9A808"/>
<evidence type="ECO:0000313" key="2">
    <source>
        <dbReference type="Proteomes" id="UP000053105"/>
    </source>
</evidence>
<name>A0A0M9A808_9HYME</name>
<reference evidence="1 2" key="1">
    <citation type="submission" date="2015-07" db="EMBL/GenBank/DDBJ databases">
        <title>The genome of Melipona quadrifasciata.</title>
        <authorList>
            <person name="Pan H."/>
            <person name="Kapheim K."/>
        </authorList>
    </citation>
    <scope>NUCLEOTIDE SEQUENCE [LARGE SCALE GENOMIC DNA]</scope>
    <source>
        <strain evidence="1">0111107301</strain>
        <tissue evidence="1">Whole body</tissue>
    </source>
</reference>
<dbReference type="EMBL" id="KQ435715">
    <property type="protein sequence ID" value="KOX79107.1"/>
    <property type="molecule type" value="Genomic_DNA"/>
</dbReference>
<evidence type="ECO:0000313" key="1">
    <source>
        <dbReference type="EMBL" id="KOX79107.1"/>
    </source>
</evidence>
<dbReference type="OrthoDB" id="7698997at2759"/>
<keyword evidence="2" id="KW-1185">Reference proteome</keyword>
<proteinExistence type="predicted"/>
<sequence length="51" mass="5999">MIINIIKLPSNKAPRPDKITNTKLKNLPIKTIIQIYYVYEACLKLTYYPMD</sequence>
<organism evidence="1 2">
    <name type="scientific">Melipona quadrifasciata</name>
    <dbReference type="NCBI Taxonomy" id="166423"/>
    <lineage>
        <taxon>Eukaryota</taxon>
        <taxon>Metazoa</taxon>
        <taxon>Ecdysozoa</taxon>
        <taxon>Arthropoda</taxon>
        <taxon>Hexapoda</taxon>
        <taxon>Insecta</taxon>
        <taxon>Pterygota</taxon>
        <taxon>Neoptera</taxon>
        <taxon>Endopterygota</taxon>
        <taxon>Hymenoptera</taxon>
        <taxon>Apocrita</taxon>
        <taxon>Aculeata</taxon>
        <taxon>Apoidea</taxon>
        <taxon>Anthophila</taxon>
        <taxon>Apidae</taxon>
        <taxon>Melipona</taxon>
    </lineage>
</organism>
<protein>
    <submittedName>
        <fullName evidence="1">Uncharacterized protein</fullName>
    </submittedName>
</protein>
<dbReference type="Proteomes" id="UP000053105">
    <property type="component" value="Unassembled WGS sequence"/>
</dbReference>
<accession>A0A0M9A808</accession>